<keyword evidence="1" id="KW-0472">Membrane</keyword>
<evidence type="ECO:0000313" key="2">
    <source>
        <dbReference type="EMBL" id="APR65381.1"/>
    </source>
</evidence>
<dbReference type="EMBL" id="CP014325">
    <property type="protein sequence ID" value="APR65381.1"/>
    <property type="molecule type" value="Genomic_DNA"/>
</dbReference>
<organism evidence="2 3">
    <name type="scientific">Borrelia anserina Es</name>
    <dbReference type="NCBI Taxonomy" id="1365188"/>
    <lineage>
        <taxon>Bacteria</taxon>
        <taxon>Pseudomonadati</taxon>
        <taxon>Spirochaetota</taxon>
        <taxon>Spirochaetia</taxon>
        <taxon>Spirochaetales</taxon>
        <taxon>Borreliaceae</taxon>
        <taxon>Borrelia</taxon>
    </lineage>
</organism>
<dbReference type="Pfam" id="PF02999">
    <property type="entry name" value="Borrelia_orfD"/>
    <property type="match status" value="1"/>
</dbReference>
<proteinExistence type="predicted"/>
<keyword evidence="1" id="KW-0812">Transmembrane</keyword>
<sequence>MTKKIILKIIILLQIIIFSCTSIAALPEEPEPPIEHTLKSLSIYEAQLVSYALYLETFLIRTKEKLGNKNFPSFTLLEADVLRDDHTLEAVKENIMHLKRYINNIKPIAISVYKKYSKLKK</sequence>
<evidence type="ECO:0000313" key="3">
    <source>
        <dbReference type="Proteomes" id="UP000185502"/>
    </source>
</evidence>
<keyword evidence="2" id="KW-0614">Plasmid</keyword>
<keyword evidence="3" id="KW-1185">Reference proteome</keyword>
<accession>A0ABN4UAI2</accession>
<gene>
    <name evidence="2" type="ORF">N187_A62</name>
</gene>
<evidence type="ECO:0000256" key="1">
    <source>
        <dbReference type="SAM" id="Phobius"/>
    </source>
</evidence>
<dbReference type="Proteomes" id="UP000185502">
    <property type="component" value="Plasmid lpA89"/>
</dbReference>
<reference evidence="2" key="1">
    <citation type="submission" date="2016-02" db="EMBL/GenBank/DDBJ databases">
        <title>lpA89 plasmid of the avian spirochetosis agent Borrelia anserina Es.</title>
        <authorList>
            <person name="Elbir H."/>
            <person name="Sitlani P."/>
            <person name="Bergstroem S."/>
            <person name="Barbour A.G."/>
        </authorList>
    </citation>
    <scope>NUCLEOTIDE SEQUENCE [LARGE SCALE GENOMIC DNA]</scope>
    <source>
        <strain evidence="2">Es</strain>
        <plasmid evidence="2">lpA89</plasmid>
    </source>
</reference>
<dbReference type="RefSeq" id="WP_041178737.1">
    <property type="nucleotide sequence ID" value="NZ_CP014325.1"/>
</dbReference>
<geneLocation type="plasmid" evidence="2 3">
    <name>lpA89</name>
</geneLocation>
<feature type="transmembrane region" description="Helical" evidence="1">
    <location>
        <begin position="41"/>
        <end position="60"/>
    </location>
</feature>
<name>A0ABN4UAI2_BORAN</name>
<dbReference type="PROSITE" id="PS51257">
    <property type="entry name" value="PROKAR_LIPOPROTEIN"/>
    <property type="match status" value="1"/>
</dbReference>
<dbReference type="InterPro" id="IPR004248">
    <property type="entry name" value="Borrelia_plasmid_OrfD"/>
</dbReference>
<protein>
    <recommendedName>
        <fullName evidence="4">Outer surface protein</fullName>
    </recommendedName>
</protein>
<evidence type="ECO:0008006" key="4">
    <source>
        <dbReference type="Google" id="ProtNLM"/>
    </source>
</evidence>
<keyword evidence="1" id="KW-1133">Transmembrane helix</keyword>